<gene>
    <name evidence="2" type="ORF">PQG45_03030</name>
</gene>
<dbReference type="SUPFAM" id="SSF55961">
    <property type="entry name" value="Bet v1-like"/>
    <property type="match status" value="1"/>
</dbReference>
<dbReference type="InterPro" id="IPR023393">
    <property type="entry name" value="START-like_dom_sf"/>
</dbReference>
<name>A0ABU3TQ70_9BACT</name>
<evidence type="ECO:0000313" key="3">
    <source>
        <dbReference type="Proteomes" id="UP001249959"/>
    </source>
</evidence>
<evidence type="ECO:0000259" key="1">
    <source>
        <dbReference type="Pfam" id="PF19569"/>
    </source>
</evidence>
<dbReference type="EMBL" id="JAVNWW010000001">
    <property type="protein sequence ID" value="MDU0808007.1"/>
    <property type="molecule type" value="Genomic_DNA"/>
</dbReference>
<feature type="domain" description="START-like" evidence="1">
    <location>
        <begin position="6"/>
        <end position="130"/>
    </location>
</feature>
<accession>A0ABU3TQ70</accession>
<dbReference type="RefSeq" id="WP_315576408.1">
    <property type="nucleotide sequence ID" value="NZ_JARDXH010000004.1"/>
</dbReference>
<protein>
    <submittedName>
        <fullName evidence="2">START-like domain-containing protein</fullName>
    </submittedName>
</protein>
<organism evidence="2 3">
    <name type="scientific">Aquirufa regiilacus</name>
    <dbReference type="NCBI Taxonomy" id="3024868"/>
    <lineage>
        <taxon>Bacteria</taxon>
        <taxon>Pseudomonadati</taxon>
        <taxon>Bacteroidota</taxon>
        <taxon>Cytophagia</taxon>
        <taxon>Cytophagales</taxon>
        <taxon>Flectobacillaceae</taxon>
        <taxon>Aquirufa</taxon>
    </lineage>
</organism>
<dbReference type="Proteomes" id="UP001249959">
    <property type="component" value="Unassembled WGS sequence"/>
</dbReference>
<reference evidence="2 3" key="1">
    <citation type="submission" date="2023-09" db="EMBL/GenBank/DDBJ databases">
        <title>Aquirufa genomes.</title>
        <authorList>
            <person name="Pitt A."/>
        </authorList>
    </citation>
    <scope>NUCLEOTIDE SEQUENCE [LARGE SCALE GENOMIC DNA]</scope>
    <source>
        <strain evidence="2 3">LEOWEIH-7C</strain>
    </source>
</reference>
<dbReference type="InterPro" id="IPR045736">
    <property type="entry name" value="START_2"/>
</dbReference>
<dbReference type="Gene3D" id="3.30.530.20">
    <property type="match status" value="1"/>
</dbReference>
<evidence type="ECO:0000313" key="2">
    <source>
        <dbReference type="EMBL" id="MDU0808007.1"/>
    </source>
</evidence>
<comment type="caution">
    <text evidence="2">The sequence shown here is derived from an EMBL/GenBank/DDBJ whole genome shotgun (WGS) entry which is preliminary data.</text>
</comment>
<sequence length="131" mass="14857">MMPASSYEFEYELKASPKVLYPYLSTASGLQQWFADKVTVQTNLGFNFFWDNENHPATIVHNKANKSFKLDFTKPDQAAQSACMEFKLDVSELSNTTYLVITDSASTFKSADDAQELWDYLTDKLKEIVGS</sequence>
<dbReference type="Pfam" id="PF19569">
    <property type="entry name" value="START_2"/>
    <property type="match status" value="1"/>
</dbReference>
<proteinExistence type="predicted"/>
<keyword evidence="3" id="KW-1185">Reference proteome</keyword>